<dbReference type="KEGG" id="sxn:IAG42_02755"/>
<dbReference type="AlphaFoldDB" id="A0A7H1BID8"/>
<name>A0A7H1BID8_9ACTN</name>
<feature type="region of interest" description="Disordered" evidence="1">
    <location>
        <begin position="47"/>
        <end position="87"/>
    </location>
</feature>
<accession>A0A7H1BID8</accession>
<evidence type="ECO:0000313" key="3">
    <source>
        <dbReference type="EMBL" id="QNS08493.1"/>
    </source>
</evidence>
<feature type="domain" description="Excalibur calcium-binding" evidence="2">
    <location>
        <begin position="121"/>
        <end position="157"/>
    </location>
</feature>
<proteinExistence type="predicted"/>
<gene>
    <name evidence="3" type="ORF">IAG42_02755</name>
</gene>
<reference evidence="3 4" key="1">
    <citation type="submission" date="2020-09" db="EMBL/GenBank/DDBJ databases">
        <title>A novel species.</title>
        <authorList>
            <person name="Gao J."/>
        </authorList>
    </citation>
    <scope>NUCLEOTIDE SEQUENCE [LARGE SCALE GENOMIC DNA]</scope>
    <source>
        <strain evidence="3 4">CRXT-Y-14</strain>
    </source>
</reference>
<organism evidence="3 4">
    <name type="scientific">Streptomyces xanthii</name>
    <dbReference type="NCBI Taxonomy" id="2768069"/>
    <lineage>
        <taxon>Bacteria</taxon>
        <taxon>Bacillati</taxon>
        <taxon>Actinomycetota</taxon>
        <taxon>Actinomycetes</taxon>
        <taxon>Kitasatosporales</taxon>
        <taxon>Streptomycetaceae</taxon>
        <taxon>Streptomyces</taxon>
    </lineage>
</organism>
<evidence type="ECO:0000313" key="4">
    <source>
        <dbReference type="Proteomes" id="UP000516428"/>
    </source>
</evidence>
<evidence type="ECO:0000256" key="1">
    <source>
        <dbReference type="SAM" id="MobiDB-lite"/>
    </source>
</evidence>
<dbReference type="SMART" id="SM00894">
    <property type="entry name" value="Excalibur"/>
    <property type="match status" value="1"/>
</dbReference>
<keyword evidence="4" id="KW-1185">Reference proteome</keyword>
<dbReference type="InterPro" id="IPR008613">
    <property type="entry name" value="Excalibur_Ca-bd_domain"/>
</dbReference>
<dbReference type="EMBL" id="CP061281">
    <property type="protein sequence ID" value="QNS08493.1"/>
    <property type="molecule type" value="Genomic_DNA"/>
</dbReference>
<dbReference type="Pfam" id="PF05901">
    <property type="entry name" value="Excalibur"/>
    <property type="match status" value="1"/>
</dbReference>
<dbReference type="Proteomes" id="UP000516428">
    <property type="component" value="Chromosome"/>
</dbReference>
<sequence>MPGQPVPPAGGFRPAPKWARKRFVLPALGVAFLLGGVITSAGDTTTQADAKPAAAGPGSSPRPTVTVTEAATSSAEPAPTVTRTVKATTTVRATVTAAAQGGGAAAGDDSSDGGSGGGSVYYANCSEARAAGAAPVHRGEPGYASHLDRDGDGIGCDT</sequence>
<evidence type="ECO:0000259" key="2">
    <source>
        <dbReference type="SMART" id="SM00894"/>
    </source>
</evidence>
<protein>
    <submittedName>
        <fullName evidence="3">Excalibur calcium-binding domain-containing protein</fullName>
    </submittedName>
</protein>